<keyword evidence="3" id="KW-1185">Reference proteome</keyword>
<dbReference type="Proteomes" id="UP000242660">
    <property type="component" value="Unassembled WGS sequence"/>
</dbReference>
<dbReference type="RefSeq" id="WP_106181868.1">
    <property type="nucleotide sequence ID" value="NZ_MUHY01000001.1"/>
</dbReference>
<evidence type="ECO:0000313" key="3">
    <source>
        <dbReference type="Proteomes" id="UP000242660"/>
    </source>
</evidence>
<protein>
    <recommendedName>
        <fullName evidence="1">Predicted 3'-5' exonuclease PolB-like domain-containing protein</fullName>
    </recommendedName>
</protein>
<organism evidence="2 3">
    <name type="scientific">Candidatus Pandoraea novymonadis</name>
    <dbReference type="NCBI Taxonomy" id="1808959"/>
    <lineage>
        <taxon>Bacteria</taxon>
        <taxon>Pseudomonadati</taxon>
        <taxon>Pseudomonadota</taxon>
        <taxon>Betaproteobacteria</taxon>
        <taxon>Burkholderiales</taxon>
        <taxon>Burkholderiaceae</taxon>
        <taxon>Pandoraea</taxon>
    </lineage>
</organism>
<name>A0ABX5FDX6_9BURK</name>
<dbReference type="InterPro" id="IPR012337">
    <property type="entry name" value="RNaseH-like_sf"/>
</dbReference>
<proteinExistence type="predicted"/>
<accession>A0ABX5FDX6</accession>
<dbReference type="EMBL" id="MUHY01000001">
    <property type="protein sequence ID" value="PSB91925.1"/>
    <property type="molecule type" value="Genomic_DNA"/>
</dbReference>
<dbReference type="Pfam" id="PF10108">
    <property type="entry name" value="DNA_pol_B_exo2"/>
    <property type="match status" value="1"/>
</dbReference>
<dbReference type="InterPro" id="IPR019288">
    <property type="entry name" value="3'-5'_exonuclease_PolB-like"/>
</dbReference>
<comment type="caution">
    <text evidence="2">The sequence shown here is derived from an EMBL/GenBank/DDBJ whole genome shotgun (WGS) entry which is preliminary data.</text>
</comment>
<sequence length="266" mass="30769">MTAPTLVFDIETIPDVDGLRSLEASYSQLSDDVVAEAAFAARREKVGHDFLPLHLQRIVAISCVFRDRDEFRVKSIGTLEDDEVTLVSGFYRTIEKYTPQLVSWNGSGFDLPVLHYRGMIYGVQAFRYWEMGDADREFKWNNYISRYHRRHLDLMNFLAMHQARASVSLDDLAKLCGFPGKLGMDGGKVWEAFQQGKLAEIRNYCETDVVNTYLLYCRFQLMRGGLKMSEYEKEIQLVKHTLKVQVGLHWKEYLAAWHDEPSNTSF</sequence>
<feature type="domain" description="Predicted 3'-5' exonuclease PolB-like" evidence="1">
    <location>
        <begin position="49"/>
        <end position="257"/>
    </location>
</feature>
<gene>
    <name evidence="2" type="ORF">BZL35_00145</name>
</gene>
<reference evidence="2 3" key="1">
    <citation type="journal article" date="2017" name="Front. Microbiol.">
        <title>Genome of Ca. Pandoraea novymonadis, an Endosymbiotic Bacterium of the Trypanosomatid Novymonas esmeraldas.</title>
        <authorList>
            <person name="Kostygov A.Y."/>
            <person name="Butenko A."/>
            <person name="Nenarokova A."/>
            <person name="Tashyreva D."/>
            <person name="Flegontov P."/>
            <person name="Lukes J."/>
            <person name="Yurchenko V."/>
        </authorList>
    </citation>
    <scope>NUCLEOTIDE SEQUENCE [LARGE SCALE GENOMIC DNA]</scope>
    <source>
        <strain evidence="2 3">E262</strain>
    </source>
</reference>
<dbReference type="CDD" id="cd05782">
    <property type="entry name" value="DNA_polB_like1_exo"/>
    <property type="match status" value="1"/>
</dbReference>
<evidence type="ECO:0000313" key="2">
    <source>
        <dbReference type="EMBL" id="PSB91925.1"/>
    </source>
</evidence>
<dbReference type="SUPFAM" id="SSF53098">
    <property type="entry name" value="Ribonuclease H-like"/>
    <property type="match status" value="1"/>
</dbReference>
<dbReference type="InterPro" id="IPR036397">
    <property type="entry name" value="RNaseH_sf"/>
</dbReference>
<evidence type="ECO:0000259" key="1">
    <source>
        <dbReference type="Pfam" id="PF10108"/>
    </source>
</evidence>
<dbReference type="Gene3D" id="3.30.420.10">
    <property type="entry name" value="Ribonuclease H-like superfamily/Ribonuclease H"/>
    <property type="match status" value="1"/>
</dbReference>